<dbReference type="EMBL" id="JAGFMF010012193">
    <property type="protein sequence ID" value="KAG8506019.1"/>
    <property type="molecule type" value="Genomic_DNA"/>
</dbReference>
<feature type="region of interest" description="Disordered" evidence="8">
    <location>
        <begin position="1084"/>
        <end position="1123"/>
    </location>
</feature>
<feature type="binding site" evidence="7">
    <location>
        <position position="879"/>
    </location>
    <ligand>
        <name>ATP</name>
        <dbReference type="ChEBI" id="CHEBI:30616"/>
    </ligand>
</feature>
<dbReference type="InterPro" id="IPR000961">
    <property type="entry name" value="AGC-kinase_C"/>
</dbReference>
<dbReference type="PROSITE" id="PS50011">
    <property type="entry name" value="PROTEIN_KINASE_DOM"/>
    <property type="match status" value="2"/>
</dbReference>
<dbReference type="FunFam" id="1.10.510.10:FF:000010">
    <property type="entry name" value="Ribosomal protein S6 kinase"/>
    <property type="match status" value="1"/>
</dbReference>
<evidence type="ECO:0000256" key="6">
    <source>
        <dbReference type="ARBA" id="ARBA00022840"/>
    </source>
</evidence>
<comment type="caution">
    <text evidence="11">The sequence shown here is derived from an EMBL/GenBank/DDBJ whole genome shotgun (WGS) entry which is preliminary data.</text>
</comment>
<feature type="region of interest" description="Disordered" evidence="8">
    <location>
        <begin position="54"/>
        <end position="82"/>
    </location>
</feature>
<dbReference type="CDD" id="cd14091">
    <property type="entry name" value="STKc_RSK_C"/>
    <property type="match status" value="1"/>
</dbReference>
<dbReference type="GO" id="GO:0004674">
    <property type="term" value="F:protein serine/threonine kinase activity"/>
    <property type="evidence" value="ECO:0007669"/>
    <property type="project" value="UniProtKB-KW"/>
</dbReference>
<dbReference type="InterPro" id="IPR011009">
    <property type="entry name" value="Kinase-like_dom_sf"/>
</dbReference>
<feature type="region of interest" description="Disordered" evidence="8">
    <location>
        <begin position="310"/>
        <end position="337"/>
    </location>
</feature>
<feature type="domain" description="Protein kinase" evidence="9">
    <location>
        <begin position="139"/>
        <end position="711"/>
    </location>
</feature>
<evidence type="ECO:0000256" key="5">
    <source>
        <dbReference type="ARBA" id="ARBA00022777"/>
    </source>
</evidence>
<feature type="region of interest" description="Disordered" evidence="8">
    <location>
        <begin position="805"/>
        <end position="845"/>
    </location>
</feature>
<dbReference type="PROSITE" id="PS51285">
    <property type="entry name" value="AGC_KINASE_CTER"/>
    <property type="match status" value="1"/>
</dbReference>
<dbReference type="Pfam" id="PF00433">
    <property type="entry name" value="Pkinase_C"/>
    <property type="match status" value="1"/>
</dbReference>
<accession>A0A8J6DF03</accession>
<evidence type="ECO:0000256" key="7">
    <source>
        <dbReference type="PROSITE-ProRule" id="PRU10141"/>
    </source>
</evidence>
<sequence length="1211" mass="131014">GIATSQRLAGRLGGLAQGPGPRVVIRPLCGSSLGGLGPPQARPLHSSVNLLRVASPGPSLETPEAHPADRRQSAATTGLAGGSVASTGLRGAAAAGPLSPLATRCPAHQPLLQEEGLVKEIDISHHVKDGFEKADPSQFELLKVLGQGSYGKLTVLARPRRWQGSGENRGAPALLVGEWALARGCSPGLRRCRPPDVQPSVSPSKWAGRASLTASVSGKVFLVRKAQGPDAGQLYAMKVLKKATLKVRDRVRSKMERDILAEVNHPFIVKLHYGEPSGREGLTRTARATCHTHHVHHSHYTRHATQHAARSTPHTHHAPRAPLTPYATRSTQHTPHHTRTTCTTHAVRNTQHATHAPHHTRTTCTTHAIHSTQHAAHTTPHTHHVHHSRRTHNTQHAAHTLQRGGAHGAHVALSRPCAQRPVHHTCLSRTCPAGSGGAQRSACAQGCSGWLRVGRAHRRGSVASAGRACVCPAQGGGAAVWARTPPRAVGAGAQGQRGLHGRARAVPRGPALTTGAVLAAFQTEGKLYLILDFLRGGDLFTRLSKEVMFTEEDVKFYLAELALALDHLHSLGVIYRDLKPENILLDEEGHIKITDFGLSKEAIDHDKRAYSFCGTVEYMAPEVVSRRGHARSADWWSFGVLMFEMLTGSLPFQGKDRKETMALILKAKLGMPQFLSAEAQSLLRALFKRNPCNRLGAGTDGVEEIKRHPFFVTIDWNKLFRRETKPPFKPAVGRPEDTFHFDPEFTARTPTDSPGVPPSAGAHHLFRGFSFVASGLAQEPPQHGPPQASVHPIVQPWVPGEAQPLSRGVRARGPRVGRTAPHRAAAGAGGPQLPSPQQLHGSNMHFSDGYEVKEDIGVGSYSVCRRCVHKASGAELAVKIIDKSKRDPSEEIEILLRYGQHPNIITLKDVYDDGQRVYLVTELMRGGELLDRILRQTCFSEREASAVLCTVARTVDYLHSQGVVHRDLKPSNILYVDESGDPASIRICDFGFAKQLRAENGLLTTPCYTANFVAPEVLKRQGYDAACDVWSLGILLYTMLAGFTPFANGPDDTPEEILAKIGSGKYTLSGGSWDSISDAAKASAHGLPARRPAPVGRGVLPARAPASASGGSRRARQARRAAGPDVVSRMLHVDPQQRLTAVQVLKHPWVVNREHLPQGQLSRQDVHLVKGAMAATYLALHRAPQAPRLEPVLASSLAQRRGMKRLTSTRL</sequence>
<keyword evidence="1" id="KW-0723">Serine/threonine-protein kinase</keyword>
<reference evidence="11" key="1">
    <citation type="journal article" date="2021" name="Evol. Appl.">
        <title>The genome of the Pyrenean desman and the effects of bottlenecks and inbreeding on the genomic landscape of an endangered species.</title>
        <authorList>
            <person name="Escoda L."/>
            <person name="Castresana J."/>
        </authorList>
    </citation>
    <scope>NUCLEOTIDE SEQUENCE</scope>
    <source>
        <strain evidence="11">IBE-C5619</strain>
    </source>
</reference>
<evidence type="ECO:0000256" key="8">
    <source>
        <dbReference type="SAM" id="MobiDB-lite"/>
    </source>
</evidence>
<evidence type="ECO:0000256" key="3">
    <source>
        <dbReference type="ARBA" id="ARBA00022679"/>
    </source>
</evidence>
<gene>
    <name evidence="11" type="ORF">J0S82_011698</name>
</gene>
<evidence type="ECO:0000259" key="9">
    <source>
        <dbReference type="PROSITE" id="PS50011"/>
    </source>
</evidence>
<dbReference type="SMART" id="SM00220">
    <property type="entry name" value="S_TKc"/>
    <property type="match status" value="2"/>
</dbReference>
<feature type="compositionally biased region" description="Basic and acidic residues" evidence="8">
    <location>
        <begin position="63"/>
        <end position="72"/>
    </location>
</feature>
<feature type="domain" description="AGC-kinase C-terminal" evidence="10">
    <location>
        <begin position="712"/>
        <end position="781"/>
    </location>
</feature>
<dbReference type="InterPro" id="IPR017892">
    <property type="entry name" value="Pkinase_C"/>
</dbReference>
<evidence type="ECO:0000259" key="10">
    <source>
        <dbReference type="PROSITE" id="PS51285"/>
    </source>
</evidence>
<keyword evidence="4 7" id="KW-0547">Nucleotide-binding</keyword>
<evidence type="ECO:0000313" key="11">
    <source>
        <dbReference type="EMBL" id="KAG8506019.1"/>
    </source>
</evidence>
<dbReference type="SMART" id="SM00133">
    <property type="entry name" value="S_TK_X"/>
    <property type="match status" value="1"/>
</dbReference>
<feature type="non-terminal residue" evidence="11">
    <location>
        <position position="1211"/>
    </location>
</feature>
<keyword evidence="6 7" id="KW-0067">ATP-binding</keyword>
<name>A0A8J6DF03_GALPY</name>
<dbReference type="Gene3D" id="3.30.200.20">
    <property type="entry name" value="Phosphorylase Kinase, domain 1"/>
    <property type="match status" value="3"/>
</dbReference>
<dbReference type="PROSITE" id="PS00108">
    <property type="entry name" value="PROTEIN_KINASE_ST"/>
    <property type="match status" value="2"/>
</dbReference>
<evidence type="ECO:0000256" key="4">
    <source>
        <dbReference type="ARBA" id="ARBA00022741"/>
    </source>
</evidence>
<dbReference type="Gene3D" id="1.10.510.10">
    <property type="entry name" value="Transferase(Phosphotransferase) domain 1"/>
    <property type="match status" value="2"/>
</dbReference>
<evidence type="ECO:0000256" key="1">
    <source>
        <dbReference type="ARBA" id="ARBA00022527"/>
    </source>
</evidence>
<dbReference type="InterPro" id="IPR017441">
    <property type="entry name" value="Protein_kinase_ATP_BS"/>
</dbReference>
<dbReference type="FunFam" id="3.30.200.20:FF:000121">
    <property type="entry name" value="Ribosomal protein S6 kinase"/>
    <property type="match status" value="1"/>
</dbReference>
<proteinExistence type="predicted"/>
<dbReference type="SUPFAM" id="SSF56112">
    <property type="entry name" value="Protein kinase-like (PK-like)"/>
    <property type="match status" value="2"/>
</dbReference>
<keyword evidence="3" id="KW-0808">Transferase</keyword>
<dbReference type="AlphaFoldDB" id="A0A8J6DF03"/>
<dbReference type="GO" id="GO:0005524">
    <property type="term" value="F:ATP binding"/>
    <property type="evidence" value="ECO:0007669"/>
    <property type="project" value="UniProtKB-UniRule"/>
</dbReference>
<feature type="domain" description="Protein kinase" evidence="9">
    <location>
        <begin position="850"/>
        <end position="1150"/>
    </location>
</feature>
<keyword evidence="5 11" id="KW-0418">Kinase</keyword>
<keyword evidence="12" id="KW-1185">Reference proteome</keyword>
<dbReference type="Pfam" id="PF00069">
    <property type="entry name" value="Pkinase"/>
    <property type="match status" value="2"/>
</dbReference>
<dbReference type="Proteomes" id="UP000700334">
    <property type="component" value="Unassembled WGS sequence"/>
</dbReference>
<organism evidence="11 12">
    <name type="scientific">Galemys pyrenaicus</name>
    <name type="common">Iberian desman</name>
    <name type="synonym">Pyrenean desman</name>
    <dbReference type="NCBI Taxonomy" id="202257"/>
    <lineage>
        <taxon>Eukaryota</taxon>
        <taxon>Metazoa</taxon>
        <taxon>Chordata</taxon>
        <taxon>Craniata</taxon>
        <taxon>Vertebrata</taxon>
        <taxon>Euteleostomi</taxon>
        <taxon>Mammalia</taxon>
        <taxon>Eutheria</taxon>
        <taxon>Laurasiatheria</taxon>
        <taxon>Eulipotyphla</taxon>
        <taxon>Talpidae</taxon>
        <taxon>Galemys</taxon>
    </lineage>
</organism>
<feature type="compositionally biased region" description="Polar residues" evidence="8">
    <location>
        <begin position="835"/>
        <end position="845"/>
    </location>
</feature>
<evidence type="ECO:0000313" key="12">
    <source>
        <dbReference type="Proteomes" id="UP000700334"/>
    </source>
</evidence>
<dbReference type="InterPro" id="IPR008271">
    <property type="entry name" value="Ser/Thr_kinase_AS"/>
</dbReference>
<dbReference type="OrthoDB" id="63267at2759"/>
<dbReference type="InterPro" id="IPR000719">
    <property type="entry name" value="Prot_kinase_dom"/>
</dbReference>
<dbReference type="PANTHER" id="PTHR24351">
    <property type="entry name" value="RIBOSOMAL PROTEIN S6 KINASE"/>
    <property type="match status" value="1"/>
</dbReference>
<dbReference type="PROSITE" id="PS00107">
    <property type="entry name" value="PROTEIN_KINASE_ATP"/>
    <property type="match status" value="1"/>
</dbReference>
<protein>
    <submittedName>
        <fullName evidence="11">Ribosomal protein S6 kinase alpha-2</fullName>
    </submittedName>
</protein>
<dbReference type="FunFam" id="1.10.510.10:FF:000041">
    <property type="entry name" value="Ribosomal protein S6 kinase"/>
    <property type="match status" value="1"/>
</dbReference>
<keyword evidence="2" id="KW-0597">Phosphoprotein</keyword>
<feature type="compositionally biased region" description="Low complexity" evidence="8">
    <location>
        <begin position="1101"/>
        <end position="1112"/>
    </location>
</feature>
<evidence type="ECO:0000256" key="2">
    <source>
        <dbReference type="ARBA" id="ARBA00022553"/>
    </source>
</evidence>